<dbReference type="GO" id="GO:0045493">
    <property type="term" value="P:xylan catabolic process"/>
    <property type="evidence" value="ECO:0007669"/>
    <property type="project" value="UniProtKB-UniRule"/>
</dbReference>
<comment type="catalytic activity">
    <reaction evidence="10 11">
        <text>feruloyl-polysaccharide + H2O = ferulate + polysaccharide.</text>
        <dbReference type="EC" id="3.1.1.73"/>
    </reaction>
</comment>
<dbReference type="GO" id="GO:0005576">
    <property type="term" value="C:extracellular region"/>
    <property type="evidence" value="ECO:0007669"/>
    <property type="project" value="UniProtKB-SubCell"/>
</dbReference>
<reference evidence="14 15" key="1">
    <citation type="submission" date="2016-03" db="EMBL/GenBank/DDBJ databases">
        <title>Comparative genomics of Pseudogymnoascus destructans, the fungus causing white-nose syndrome of bats.</title>
        <authorList>
            <person name="Palmer J.M."/>
            <person name="Drees K.P."/>
            <person name="Foster J.T."/>
            <person name="Lindner D.L."/>
        </authorList>
    </citation>
    <scope>NUCLEOTIDE SEQUENCE [LARGE SCALE GENOMIC DNA]</scope>
    <source>
        <strain evidence="14 15">UAMH 10579</strain>
    </source>
</reference>
<accession>A0A1B8GPH4</accession>
<dbReference type="InterPro" id="IPR000254">
    <property type="entry name" value="CBD"/>
</dbReference>
<dbReference type="GO" id="GO:0030600">
    <property type="term" value="F:feruloyl esterase activity"/>
    <property type="evidence" value="ECO:0007669"/>
    <property type="project" value="UniProtKB-UniRule"/>
</dbReference>
<dbReference type="PANTHER" id="PTHR38050">
    <property type="match status" value="1"/>
</dbReference>
<dbReference type="PROSITE" id="PS51164">
    <property type="entry name" value="CBM1_2"/>
    <property type="match status" value="1"/>
</dbReference>
<feature type="compositionally biased region" description="Low complexity" evidence="12">
    <location>
        <begin position="70"/>
        <end position="82"/>
    </location>
</feature>
<keyword evidence="3 11" id="KW-0964">Secreted</keyword>
<keyword evidence="6 11" id="KW-0378">Hydrolase</keyword>
<evidence type="ECO:0000256" key="3">
    <source>
        <dbReference type="ARBA" id="ARBA00022525"/>
    </source>
</evidence>
<dbReference type="PANTHER" id="PTHR38050:SF1">
    <property type="entry name" value="FERULOYL ESTERASE C"/>
    <property type="match status" value="1"/>
</dbReference>
<name>A0A1B8GPH4_9PEZI</name>
<dbReference type="OrthoDB" id="424610at2759"/>
<feature type="signal peptide" evidence="11">
    <location>
        <begin position="1"/>
        <end position="22"/>
    </location>
</feature>
<dbReference type="AlphaFoldDB" id="A0A1B8GPH4"/>
<dbReference type="InterPro" id="IPR043595">
    <property type="entry name" value="FaeB/C/D"/>
</dbReference>
<protein>
    <recommendedName>
        <fullName evidence="11">Feruloyl esterase C</fullName>
        <ecNumber evidence="11">3.1.1.73</ecNumber>
    </recommendedName>
    <alternativeName>
        <fullName evidence="11">Ferulic acid esterase C</fullName>
    </alternativeName>
</protein>
<dbReference type="GeneID" id="28838407"/>
<keyword evidence="4 11" id="KW-0858">Xylan degradation</keyword>
<dbReference type="STRING" id="342668.A0A1B8GPH4"/>
<comment type="similarity">
    <text evidence="2 11">Belongs to the faeC family.</text>
</comment>
<evidence type="ECO:0000313" key="15">
    <source>
        <dbReference type="Proteomes" id="UP000091956"/>
    </source>
</evidence>
<dbReference type="Proteomes" id="UP000091956">
    <property type="component" value="Unassembled WGS sequence"/>
</dbReference>
<dbReference type="InterPro" id="IPR029058">
    <property type="entry name" value="AB_hydrolase_fold"/>
</dbReference>
<dbReference type="Pfam" id="PF00734">
    <property type="entry name" value="CBM_1"/>
    <property type="match status" value="1"/>
</dbReference>
<organism evidence="14 15">
    <name type="scientific">Pseudogymnoascus verrucosus</name>
    <dbReference type="NCBI Taxonomy" id="342668"/>
    <lineage>
        <taxon>Eukaryota</taxon>
        <taxon>Fungi</taxon>
        <taxon>Dikarya</taxon>
        <taxon>Ascomycota</taxon>
        <taxon>Pezizomycotina</taxon>
        <taxon>Leotiomycetes</taxon>
        <taxon>Thelebolales</taxon>
        <taxon>Thelebolaceae</taxon>
        <taxon>Pseudogymnoascus</taxon>
    </lineage>
</organism>
<comment type="subcellular location">
    <subcellularLocation>
        <location evidence="1 11">Secreted</location>
    </subcellularLocation>
</comment>
<evidence type="ECO:0000256" key="8">
    <source>
        <dbReference type="ARBA" id="ARBA00023326"/>
    </source>
</evidence>
<sequence>MIYSETLLGALLLSSFIPAVLGGGMGWTGPNTCVSGACCTFSNDWYSQCIPGNCQGGGVTTASTTVGVTTTATTQPGSTATSNPGSGSAGCGKNPGLTSGTKSITVNGKTRQYIIKIPDNYQSNRPYKLIFGLHWLSGSMNDVVNGQYYGLLPLSNNDVIFVAPNGLNNGWANSGGEDVAFIDALVSTVEAGLCVNPKLRFATGFSYGGGMSYSLACSRANVFRAVAVIAGAEISGCSGGTSPVPYLGIHGISDSVLNISQGRSLRDKFVSNNRCNPQSPPEPARGSRSHIKTVYSGCTSGFPVWWIAHDGDHVPTPQDGNGQYWAPGETWTFFSQFF</sequence>
<dbReference type="ESTHER" id="9pezi-a0a094end0">
    <property type="family name" value="FaeC"/>
</dbReference>
<dbReference type="RefSeq" id="XP_018131445.1">
    <property type="nucleotide sequence ID" value="XM_018274487.1"/>
</dbReference>
<keyword evidence="15" id="KW-1185">Reference proteome</keyword>
<feature type="domain" description="CBM1" evidence="13">
    <location>
        <begin position="13"/>
        <end position="50"/>
    </location>
</feature>
<evidence type="ECO:0000256" key="2">
    <source>
        <dbReference type="ARBA" id="ARBA00010278"/>
    </source>
</evidence>
<dbReference type="Gene3D" id="3.40.50.1820">
    <property type="entry name" value="alpha/beta hydrolase"/>
    <property type="match status" value="1"/>
</dbReference>
<dbReference type="GO" id="GO:0030248">
    <property type="term" value="F:cellulose binding"/>
    <property type="evidence" value="ECO:0007669"/>
    <property type="project" value="InterPro"/>
</dbReference>
<feature type="chain" id="PRO_5027148705" description="Feruloyl esterase C" evidence="11">
    <location>
        <begin position="23"/>
        <end position="338"/>
    </location>
</feature>
<evidence type="ECO:0000256" key="7">
    <source>
        <dbReference type="ARBA" id="ARBA00023277"/>
    </source>
</evidence>
<evidence type="ECO:0000256" key="1">
    <source>
        <dbReference type="ARBA" id="ARBA00004613"/>
    </source>
</evidence>
<comment type="function">
    <text evidence="9 11">Involved in degradation of plant cell walls. Hydrolyzes the feruloyl-arabinose ester bond in arabinoxylans, and the feruloyl-galactose ester bond in pectin. Active against paranitrophenyl-acetate, methyl ferulate and wheat arabinoxylan.</text>
</comment>
<feature type="region of interest" description="Disordered" evidence="12">
    <location>
        <begin position="70"/>
        <end position="96"/>
    </location>
</feature>
<keyword evidence="5 11" id="KW-0732">Signal</keyword>
<keyword evidence="8 11" id="KW-0624">Polysaccharide degradation</keyword>
<evidence type="ECO:0000256" key="4">
    <source>
        <dbReference type="ARBA" id="ARBA00022651"/>
    </source>
</evidence>
<evidence type="ECO:0000256" key="11">
    <source>
        <dbReference type="RuleBase" id="RU367094"/>
    </source>
</evidence>
<dbReference type="EC" id="3.1.1.73" evidence="11"/>
<dbReference type="SUPFAM" id="SSF57180">
    <property type="entry name" value="Cellulose-binding domain"/>
    <property type="match status" value="1"/>
</dbReference>
<gene>
    <name evidence="14" type="ORF">VE01_05021</name>
</gene>
<reference evidence="15" key="2">
    <citation type="journal article" date="2018" name="Nat. Commun.">
        <title>Extreme sensitivity to ultraviolet light in the fungal pathogen causing white-nose syndrome of bats.</title>
        <authorList>
            <person name="Palmer J.M."/>
            <person name="Drees K.P."/>
            <person name="Foster J.T."/>
            <person name="Lindner D.L."/>
        </authorList>
    </citation>
    <scope>NUCLEOTIDE SEQUENCE [LARGE SCALE GENOMIC DNA]</scope>
    <source>
        <strain evidence="15">UAMH 10579</strain>
    </source>
</reference>
<evidence type="ECO:0000259" key="13">
    <source>
        <dbReference type="PROSITE" id="PS51164"/>
    </source>
</evidence>
<evidence type="ECO:0000256" key="10">
    <source>
        <dbReference type="ARBA" id="ARBA00034075"/>
    </source>
</evidence>
<evidence type="ECO:0000256" key="9">
    <source>
        <dbReference type="ARBA" id="ARBA00025250"/>
    </source>
</evidence>
<proteinExistence type="inferred from homology"/>
<dbReference type="SMART" id="SM00236">
    <property type="entry name" value="fCBD"/>
    <property type="match status" value="1"/>
</dbReference>
<evidence type="ECO:0000256" key="5">
    <source>
        <dbReference type="ARBA" id="ARBA00022729"/>
    </source>
</evidence>
<dbReference type="SUPFAM" id="SSF53474">
    <property type="entry name" value="alpha/beta-Hydrolases"/>
    <property type="match status" value="1"/>
</dbReference>
<dbReference type="EMBL" id="KV460220">
    <property type="protein sequence ID" value="OBT97712.1"/>
    <property type="molecule type" value="Genomic_DNA"/>
</dbReference>
<keyword evidence="7 11" id="KW-0119">Carbohydrate metabolism</keyword>
<evidence type="ECO:0000256" key="6">
    <source>
        <dbReference type="ARBA" id="ARBA00022801"/>
    </source>
</evidence>
<evidence type="ECO:0000313" key="14">
    <source>
        <dbReference type="EMBL" id="OBT97712.1"/>
    </source>
</evidence>
<dbReference type="InterPro" id="IPR035971">
    <property type="entry name" value="CBD_sf"/>
</dbReference>
<evidence type="ECO:0000256" key="12">
    <source>
        <dbReference type="SAM" id="MobiDB-lite"/>
    </source>
</evidence>